<dbReference type="InterPro" id="IPR029032">
    <property type="entry name" value="AhpD-like"/>
</dbReference>
<gene>
    <name evidence="2" type="ORF">E9998_18595</name>
</gene>
<dbReference type="Proteomes" id="UP000305792">
    <property type="component" value="Unassembled WGS sequence"/>
</dbReference>
<accession>A0A4S8P8Y0</accession>
<feature type="domain" description="Carboxymuconolactone decarboxylase-like" evidence="1">
    <location>
        <begin position="53"/>
        <end position="135"/>
    </location>
</feature>
<dbReference type="Pfam" id="PF02627">
    <property type="entry name" value="CMD"/>
    <property type="match status" value="1"/>
</dbReference>
<comment type="caution">
    <text evidence="2">The sequence shown here is derived from an EMBL/GenBank/DDBJ whole genome shotgun (WGS) entry which is preliminary data.</text>
</comment>
<dbReference type="PANTHER" id="PTHR34846:SF11">
    <property type="entry name" value="4-CARBOXYMUCONOLACTONE DECARBOXYLASE FAMILY PROTEIN (AFU_ORTHOLOGUE AFUA_6G11590)"/>
    <property type="match status" value="1"/>
</dbReference>
<proteinExistence type="predicted"/>
<dbReference type="PANTHER" id="PTHR34846">
    <property type="entry name" value="4-CARBOXYMUCONOLACTONE DECARBOXYLASE FAMILY PROTEIN (AFU_ORTHOLOGUE AFUA_6G11590)"/>
    <property type="match status" value="1"/>
</dbReference>
<dbReference type="SUPFAM" id="SSF69118">
    <property type="entry name" value="AhpD-like"/>
    <property type="match status" value="1"/>
</dbReference>
<sequence>MRIVRHKLGRSHFMDSGSISRIPVAPLPSSASRRLAAVGRDPINLHRALAHAPALLAPLLDLIHALRFDAQVSRSLRELMICRIAQLEGSEYELAHHLPMAASSGLDSEQVRSIVGWREASCFSAPQRAVLGYAEHIGAGAPRDDEALDACFSPVEQTELTVTGATYLAIARMLRALDVRIDDLLA</sequence>
<protein>
    <submittedName>
        <fullName evidence="2">Carboxymuconolactone decarboxylase family protein</fullName>
    </submittedName>
</protein>
<dbReference type="GO" id="GO:0051920">
    <property type="term" value="F:peroxiredoxin activity"/>
    <property type="evidence" value="ECO:0007669"/>
    <property type="project" value="InterPro"/>
</dbReference>
<evidence type="ECO:0000313" key="3">
    <source>
        <dbReference type="Proteomes" id="UP000305792"/>
    </source>
</evidence>
<evidence type="ECO:0000313" key="2">
    <source>
        <dbReference type="EMBL" id="THV26121.1"/>
    </source>
</evidence>
<name>A0A4S8P8Y0_9ACTN</name>
<dbReference type="EMBL" id="STGX01000015">
    <property type="protein sequence ID" value="THV26121.1"/>
    <property type="molecule type" value="Genomic_DNA"/>
</dbReference>
<organism evidence="2 3">
    <name type="scientific">Glycomyces paridis</name>
    <dbReference type="NCBI Taxonomy" id="2126555"/>
    <lineage>
        <taxon>Bacteria</taxon>
        <taxon>Bacillati</taxon>
        <taxon>Actinomycetota</taxon>
        <taxon>Actinomycetes</taxon>
        <taxon>Glycomycetales</taxon>
        <taxon>Glycomycetaceae</taxon>
        <taxon>Glycomyces</taxon>
    </lineage>
</organism>
<dbReference type="AlphaFoldDB" id="A0A4S8P8Y0"/>
<dbReference type="InterPro" id="IPR003779">
    <property type="entry name" value="CMD-like"/>
</dbReference>
<evidence type="ECO:0000259" key="1">
    <source>
        <dbReference type="Pfam" id="PF02627"/>
    </source>
</evidence>
<keyword evidence="3" id="KW-1185">Reference proteome</keyword>
<reference evidence="2 3" key="1">
    <citation type="journal article" date="2018" name="Int. J. Syst. Evol. Microbiol.">
        <title>Glycomyces paridis sp. nov., isolated from the medicinal plant Paris polyphylla.</title>
        <authorList>
            <person name="Fang X.M."/>
            <person name="Bai J.L."/>
            <person name="Su J."/>
            <person name="Zhao L.L."/>
            <person name="Liu H.Y."/>
            <person name="Ma B.P."/>
            <person name="Zhang Y.Q."/>
            <person name="Yu L.Y."/>
        </authorList>
    </citation>
    <scope>NUCLEOTIDE SEQUENCE [LARGE SCALE GENOMIC DNA]</scope>
    <source>
        <strain evidence="2 3">CPCC 204357</strain>
    </source>
</reference>
<dbReference type="Gene3D" id="1.20.1290.10">
    <property type="entry name" value="AhpD-like"/>
    <property type="match status" value="1"/>
</dbReference>